<keyword evidence="4 7" id="KW-0812">Transmembrane</keyword>
<keyword evidence="10" id="KW-0830">Ubiquinone</keyword>
<dbReference type="RefSeq" id="WP_052557824.1">
    <property type="nucleotide sequence ID" value="NZ_JMCC02000133.1"/>
</dbReference>
<feature type="transmembrane region" description="Helical" evidence="8">
    <location>
        <begin position="471"/>
        <end position="491"/>
    </location>
</feature>
<sequence>MDIELPESIRAHLPVLVVLLPLFGGLLAMFTGLVQRGGGVIAWAWSVLTTALMLICAAAMLQQVHASPEPLVYRLGSWPEAYGIGYSVDALNAYVILVVSIIAFLTTVYAKDSVMAEIANDRHHLFYSVWLLAIAGLIGITVTGDTFNIYVLLEISSLTVYTLVALGGDRDRRALVASLKYLILGSIGATFILLGIGYLLMLTGTLNMTDMHDQLVRMREAGDLVNNRTVFVSFAFLMVGLSLKMALFPLHLWLPNAYTYAPSAVSALVAATATKVGVYMTFRFVFTIYGGVYDTSADLQLLALCACLGIVVSSLSAIRQMNVKKVLAYSSVGQIAYIVLGFSLANHAGVTASVIHIFNHAIIKGGMFMAVGAVALRTGGTKIEDFKGIGRQMPVTMAAFTVGGCGLIGVPLTSGFISKWYLVQAAMQEGYWGVAGVVLLGGVLAIIYVWRLVEIIWFGTPDDPSKRVKEAPLSMLIPMWILIGASLYFGVDATWTADSAQAAASLLLNGGHG</sequence>
<feature type="transmembrane region" description="Helical" evidence="8">
    <location>
        <begin position="125"/>
        <end position="143"/>
    </location>
</feature>
<dbReference type="GO" id="GO:0042773">
    <property type="term" value="P:ATP synthesis coupled electron transport"/>
    <property type="evidence" value="ECO:0007669"/>
    <property type="project" value="InterPro"/>
</dbReference>
<feature type="transmembrane region" description="Helical" evidence="8">
    <location>
        <begin position="430"/>
        <end position="450"/>
    </location>
</feature>
<evidence type="ECO:0000256" key="2">
    <source>
        <dbReference type="ARBA" id="ARBA00005346"/>
    </source>
</evidence>
<comment type="subcellular location">
    <subcellularLocation>
        <location evidence="1">Cell membrane</location>
        <topology evidence="1">Multi-pass membrane protein</topology>
    </subcellularLocation>
    <subcellularLocation>
        <location evidence="7">Membrane</location>
        <topology evidence="7">Multi-pass membrane protein</topology>
    </subcellularLocation>
</comment>
<dbReference type="PANTHER" id="PTHR42703:SF1">
    <property type="entry name" value="NA(+)_H(+) ANTIPORTER SUBUNIT D1"/>
    <property type="match status" value="1"/>
</dbReference>
<accession>A0A0C2CRX5</accession>
<dbReference type="GO" id="GO:0008137">
    <property type="term" value="F:NADH dehydrogenase (ubiquinone) activity"/>
    <property type="evidence" value="ECO:0007669"/>
    <property type="project" value="InterPro"/>
</dbReference>
<evidence type="ECO:0000313" key="11">
    <source>
        <dbReference type="Proteomes" id="UP000031599"/>
    </source>
</evidence>
<protein>
    <submittedName>
        <fullName evidence="10">NADH ubiquinone oxidoreductase subunit 5 chain L</fullName>
    </submittedName>
</protein>
<dbReference type="InterPro" id="IPR001750">
    <property type="entry name" value="ND/Mrp_TM"/>
</dbReference>
<feature type="transmembrane region" description="Helical" evidence="8">
    <location>
        <begin position="179"/>
        <end position="201"/>
    </location>
</feature>
<dbReference type="InterPro" id="IPR003918">
    <property type="entry name" value="NADH_UbQ_OxRdtase"/>
</dbReference>
<evidence type="ECO:0000313" key="10">
    <source>
        <dbReference type="EMBL" id="KIG12400.1"/>
    </source>
</evidence>
<dbReference type="AlphaFoldDB" id="A0A0C2CRX5"/>
<feature type="transmembrane region" description="Helical" evidence="8">
    <location>
        <begin position="81"/>
        <end position="105"/>
    </location>
</feature>
<evidence type="ECO:0000256" key="6">
    <source>
        <dbReference type="ARBA" id="ARBA00023136"/>
    </source>
</evidence>
<dbReference type="Proteomes" id="UP000031599">
    <property type="component" value="Unassembled WGS sequence"/>
</dbReference>
<evidence type="ECO:0000256" key="5">
    <source>
        <dbReference type="ARBA" id="ARBA00022989"/>
    </source>
</evidence>
<feature type="transmembrane region" description="Helical" evidence="8">
    <location>
        <begin position="12"/>
        <end position="33"/>
    </location>
</feature>
<feature type="transmembrane region" description="Helical" evidence="8">
    <location>
        <begin position="40"/>
        <end position="61"/>
    </location>
</feature>
<evidence type="ECO:0000256" key="7">
    <source>
        <dbReference type="RuleBase" id="RU000320"/>
    </source>
</evidence>
<dbReference type="EMBL" id="JMCC02000133">
    <property type="protein sequence ID" value="KIG12400.1"/>
    <property type="molecule type" value="Genomic_DNA"/>
</dbReference>
<dbReference type="GO" id="GO:0005886">
    <property type="term" value="C:plasma membrane"/>
    <property type="evidence" value="ECO:0007669"/>
    <property type="project" value="UniProtKB-SubCell"/>
</dbReference>
<evidence type="ECO:0000256" key="8">
    <source>
        <dbReference type="SAM" id="Phobius"/>
    </source>
</evidence>
<dbReference type="PANTHER" id="PTHR42703">
    <property type="entry name" value="NADH DEHYDROGENASE"/>
    <property type="match status" value="1"/>
</dbReference>
<feature type="transmembrane region" description="Helical" evidence="8">
    <location>
        <begin position="265"/>
        <end position="289"/>
    </location>
</feature>
<organism evidence="10 11">
    <name type="scientific">Enhygromyxa salina</name>
    <dbReference type="NCBI Taxonomy" id="215803"/>
    <lineage>
        <taxon>Bacteria</taxon>
        <taxon>Pseudomonadati</taxon>
        <taxon>Myxococcota</taxon>
        <taxon>Polyangia</taxon>
        <taxon>Nannocystales</taxon>
        <taxon>Nannocystaceae</taxon>
        <taxon>Enhygromyxa</taxon>
    </lineage>
</organism>
<keyword evidence="5 8" id="KW-1133">Transmembrane helix</keyword>
<evidence type="ECO:0000256" key="1">
    <source>
        <dbReference type="ARBA" id="ARBA00004651"/>
    </source>
</evidence>
<keyword evidence="6 8" id="KW-0472">Membrane</keyword>
<feature type="transmembrane region" description="Helical" evidence="8">
    <location>
        <begin position="326"/>
        <end position="345"/>
    </location>
</feature>
<evidence type="ECO:0000256" key="4">
    <source>
        <dbReference type="ARBA" id="ARBA00022692"/>
    </source>
</evidence>
<feature type="transmembrane region" description="Helical" evidence="8">
    <location>
        <begin position="397"/>
        <end position="418"/>
    </location>
</feature>
<dbReference type="PRINTS" id="PR01437">
    <property type="entry name" value="NUOXDRDTASE4"/>
</dbReference>
<dbReference type="InterPro" id="IPR050586">
    <property type="entry name" value="CPA3_Na-H_Antiporter_D"/>
</dbReference>
<comment type="caution">
    <text evidence="10">The sequence shown here is derived from an EMBL/GenBank/DDBJ whole genome shotgun (WGS) entry which is preliminary data.</text>
</comment>
<evidence type="ECO:0000259" key="9">
    <source>
        <dbReference type="Pfam" id="PF00361"/>
    </source>
</evidence>
<reference evidence="10 11" key="1">
    <citation type="submission" date="2014-12" db="EMBL/GenBank/DDBJ databases">
        <title>Genome assembly of Enhygromyxa salina DSM 15201.</title>
        <authorList>
            <person name="Sharma G."/>
            <person name="Subramanian S."/>
        </authorList>
    </citation>
    <scope>NUCLEOTIDE SEQUENCE [LARGE SCALE GENOMIC DNA]</scope>
    <source>
        <strain evidence="10 11">DSM 15201</strain>
    </source>
</reference>
<name>A0A0C2CRX5_9BACT</name>
<feature type="transmembrane region" description="Helical" evidence="8">
    <location>
        <begin position="357"/>
        <end position="376"/>
    </location>
</feature>
<evidence type="ECO:0000256" key="3">
    <source>
        <dbReference type="ARBA" id="ARBA00022475"/>
    </source>
</evidence>
<gene>
    <name evidence="10" type="ORF">DB30_01522</name>
</gene>
<feature type="transmembrane region" description="Helical" evidence="8">
    <location>
        <begin position="301"/>
        <end position="319"/>
    </location>
</feature>
<feature type="domain" description="NADH:quinone oxidoreductase/Mrp antiporter transmembrane" evidence="9">
    <location>
        <begin position="145"/>
        <end position="442"/>
    </location>
</feature>
<proteinExistence type="inferred from homology"/>
<dbReference type="Pfam" id="PF00361">
    <property type="entry name" value="Proton_antipo_M"/>
    <property type="match status" value="1"/>
</dbReference>
<feature type="transmembrane region" description="Helical" evidence="8">
    <location>
        <begin position="230"/>
        <end position="253"/>
    </location>
</feature>
<comment type="similarity">
    <text evidence="2">Belongs to the CPA3 antiporters (TC 2.A.63) subunit D family.</text>
</comment>
<keyword evidence="3" id="KW-1003">Cell membrane</keyword>
<feature type="transmembrane region" description="Helical" evidence="8">
    <location>
        <begin position="149"/>
        <end position="167"/>
    </location>
</feature>